<keyword evidence="7" id="KW-1185">Reference proteome</keyword>
<comment type="pathway">
    <text evidence="1">Cell wall biogenesis; cell wall polysaccharide biosynthesis.</text>
</comment>
<name>A0ABY5BM10_9LACO</name>
<dbReference type="EMBL" id="CP097116">
    <property type="protein sequence ID" value="USS84719.1"/>
    <property type="molecule type" value="Genomic_DNA"/>
</dbReference>
<organism evidence="6 7">
    <name type="scientific">Fructilactobacillus myrtifloralis</name>
    <dbReference type="NCBI Taxonomy" id="2940301"/>
    <lineage>
        <taxon>Bacteria</taxon>
        <taxon>Bacillati</taxon>
        <taxon>Bacillota</taxon>
        <taxon>Bacilli</taxon>
        <taxon>Lactobacillales</taxon>
        <taxon>Lactobacillaceae</taxon>
        <taxon>Fructilactobacillus</taxon>
    </lineage>
</organism>
<dbReference type="RefSeq" id="WP_252749622.1">
    <property type="nucleotide sequence ID" value="NZ_CP097116.1"/>
</dbReference>
<evidence type="ECO:0000313" key="7">
    <source>
        <dbReference type="Proteomes" id="UP001056707"/>
    </source>
</evidence>
<keyword evidence="4" id="KW-0808">Transferase</keyword>
<evidence type="ECO:0000256" key="4">
    <source>
        <dbReference type="ARBA" id="ARBA00022679"/>
    </source>
</evidence>
<dbReference type="PANTHER" id="PTHR43179:SF12">
    <property type="entry name" value="GALACTOFURANOSYLTRANSFERASE GLFT2"/>
    <property type="match status" value="1"/>
</dbReference>
<keyword evidence="3" id="KW-0328">Glycosyltransferase</keyword>
<evidence type="ECO:0000256" key="1">
    <source>
        <dbReference type="ARBA" id="ARBA00004776"/>
    </source>
</evidence>
<dbReference type="CDD" id="cd04185">
    <property type="entry name" value="GT_2_like_b"/>
    <property type="match status" value="1"/>
</dbReference>
<dbReference type="Proteomes" id="UP001056707">
    <property type="component" value="Chromosome"/>
</dbReference>
<proteinExistence type="inferred from homology"/>
<dbReference type="Pfam" id="PF00535">
    <property type="entry name" value="Glycos_transf_2"/>
    <property type="match status" value="1"/>
</dbReference>
<evidence type="ECO:0000259" key="5">
    <source>
        <dbReference type="Pfam" id="PF00535"/>
    </source>
</evidence>
<dbReference type="InterPro" id="IPR029044">
    <property type="entry name" value="Nucleotide-diphossugar_trans"/>
</dbReference>
<dbReference type="Gene3D" id="3.90.550.10">
    <property type="entry name" value="Spore Coat Polysaccharide Biosynthesis Protein SpsA, Chain A"/>
    <property type="match status" value="1"/>
</dbReference>
<dbReference type="InterPro" id="IPR001173">
    <property type="entry name" value="Glyco_trans_2-like"/>
</dbReference>
<protein>
    <submittedName>
        <fullName evidence="6">Glycosyltransferase family 2 protein</fullName>
    </submittedName>
</protein>
<gene>
    <name evidence="6" type="ORF">M3M35_05270</name>
</gene>
<sequence>MNTYNVSCVIVTHNRLELLQECIQHLQAQTYQLSHIVIVDNDSDQPTKQYLESIKSSQIIVYTSTQNLGGAGGFEIGLKEAFNQTNDNYFWILDDDTIPTETALEEFVKASSAIHQQFGFLCSDVRWTNSDSCNVPVPVNDWNEQIANGLIGVKQATFVSILVSRTAIEAVGFPIGSMFIWGDDTEYTRRLSRYQSSYYVIKSVVVHKTVANVSTVNIFNDTPARINRYFYLYRNVFFISKKYDGKLKTFKLFLHDVCDLIEIPFKAKNYRFKRFMTTFKGIISGITYNPKADLPNKPSK</sequence>
<dbReference type="SUPFAM" id="SSF53448">
    <property type="entry name" value="Nucleotide-diphospho-sugar transferases"/>
    <property type="match status" value="1"/>
</dbReference>
<comment type="similarity">
    <text evidence="2">Belongs to the glycosyltransferase 2 family.</text>
</comment>
<evidence type="ECO:0000256" key="3">
    <source>
        <dbReference type="ARBA" id="ARBA00022676"/>
    </source>
</evidence>
<dbReference type="PANTHER" id="PTHR43179">
    <property type="entry name" value="RHAMNOSYLTRANSFERASE WBBL"/>
    <property type="match status" value="1"/>
</dbReference>
<evidence type="ECO:0000313" key="6">
    <source>
        <dbReference type="EMBL" id="USS84719.1"/>
    </source>
</evidence>
<evidence type="ECO:0000256" key="2">
    <source>
        <dbReference type="ARBA" id="ARBA00006739"/>
    </source>
</evidence>
<reference evidence="6" key="1">
    <citation type="submission" date="2022-05" db="EMBL/GenBank/DDBJ databases">
        <authorList>
            <person name="Oliphant S.A."/>
            <person name="Watson-Haigh N.S."/>
            <person name="Sumby K.M."/>
            <person name="Gardner J.M."/>
            <person name="Jiranek V."/>
        </authorList>
    </citation>
    <scope>NUCLEOTIDE SEQUENCE</scope>
    <source>
        <strain evidence="6">KI16_H9</strain>
    </source>
</reference>
<accession>A0ABY5BM10</accession>
<feature type="domain" description="Glycosyltransferase 2-like" evidence="5">
    <location>
        <begin position="7"/>
        <end position="110"/>
    </location>
</feature>